<keyword evidence="6" id="KW-0539">Nucleus</keyword>
<dbReference type="SMART" id="SM00355">
    <property type="entry name" value="ZnF_C2H2"/>
    <property type="match status" value="2"/>
</dbReference>
<evidence type="ECO:0000256" key="3">
    <source>
        <dbReference type="ARBA" id="ARBA00022833"/>
    </source>
</evidence>
<evidence type="ECO:0000256" key="2">
    <source>
        <dbReference type="ARBA" id="ARBA00022771"/>
    </source>
</evidence>
<feature type="domain" description="C2H2-type" evidence="10">
    <location>
        <begin position="41"/>
        <end position="69"/>
    </location>
</feature>
<evidence type="ECO:0000256" key="5">
    <source>
        <dbReference type="ARBA" id="ARBA00023163"/>
    </source>
</evidence>
<dbReference type="InterPro" id="IPR036864">
    <property type="entry name" value="Zn2-C6_fun-type_DNA-bd_sf"/>
</dbReference>
<gene>
    <name evidence="11" type="ORF">EJ08DRAFT_734405</name>
</gene>
<keyword evidence="4" id="KW-0805">Transcription regulation</keyword>
<keyword evidence="3" id="KW-0862">Zinc</keyword>
<dbReference type="GO" id="GO:0000981">
    <property type="term" value="F:DNA-binding transcription factor activity, RNA polymerase II-specific"/>
    <property type="evidence" value="ECO:0007669"/>
    <property type="project" value="InterPro"/>
</dbReference>
<dbReference type="PROSITE" id="PS50048">
    <property type="entry name" value="ZN2_CY6_FUNGAL_2"/>
    <property type="match status" value="1"/>
</dbReference>
<dbReference type="OrthoDB" id="40579at2759"/>
<organism evidence="11 12">
    <name type="scientific">Tothia fuscella</name>
    <dbReference type="NCBI Taxonomy" id="1048955"/>
    <lineage>
        <taxon>Eukaryota</taxon>
        <taxon>Fungi</taxon>
        <taxon>Dikarya</taxon>
        <taxon>Ascomycota</taxon>
        <taxon>Pezizomycotina</taxon>
        <taxon>Dothideomycetes</taxon>
        <taxon>Pleosporomycetidae</taxon>
        <taxon>Venturiales</taxon>
        <taxon>Cylindrosympodiaceae</taxon>
        <taxon>Tothia</taxon>
    </lineage>
</organism>
<dbReference type="CDD" id="cd00067">
    <property type="entry name" value="GAL4"/>
    <property type="match status" value="1"/>
</dbReference>
<feature type="domain" description="Zn(2)-C6 fungal-type" evidence="9">
    <location>
        <begin position="85"/>
        <end position="113"/>
    </location>
</feature>
<dbReference type="PROSITE" id="PS00028">
    <property type="entry name" value="ZINC_FINGER_C2H2_1"/>
    <property type="match status" value="2"/>
</dbReference>
<dbReference type="FunFam" id="3.30.160.60:FF:002343">
    <property type="entry name" value="Zinc finger protein 33A"/>
    <property type="match status" value="1"/>
</dbReference>
<dbReference type="PROSITE" id="PS50157">
    <property type="entry name" value="ZINC_FINGER_C2H2_2"/>
    <property type="match status" value="2"/>
</dbReference>
<evidence type="ECO:0000256" key="1">
    <source>
        <dbReference type="ARBA" id="ARBA00022723"/>
    </source>
</evidence>
<dbReference type="InterPro" id="IPR036236">
    <property type="entry name" value="Znf_C2H2_sf"/>
</dbReference>
<dbReference type="EMBL" id="MU007041">
    <property type="protein sequence ID" value="KAF2430130.1"/>
    <property type="molecule type" value="Genomic_DNA"/>
</dbReference>
<keyword evidence="2 7" id="KW-0863">Zinc-finger</keyword>
<dbReference type="PRINTS" id="PR00755">
    <property type="entry name" value="AFLATOXINBRP"/>
</dbReference>
<proteinExistence type="predicted"/>
<keyword evidence="12" id="KW-1185">Reference proteome</keyword>
<dbReference type="SMART" id="SM00066">
    <property type="entry name" value="GAL4"/>
    <property type="match status" value="1"/>
</dbReference>
<feature type="domain" description="C2H2-type" evidence="10">
    <location>
        <begin position="13"/>
        <end position="40"/>
    </location>
</feature>
<keyword evidence="1" id="KW-0479">Metal-binding</keyword>
<accession>A0A9P4TY08</accession>
<evidence type="ECO:0000256" key="4">
    <source>
        <dbReference type="ARBA" id="ARBA00023015"/>
    </source>
</evidence>
<dbReference type="Proteomes" id="UP000800235">
    <property type="component" value="Unassembled WGS sequence"/>
</dbReference>
<evidence type="ECO:0000256" key="8">
    <source>
        <dbReference type="SAM" id="MobiDB-lite"/>
    </source>
</evidence>
<sequence>MPSFSHKTFSNMVWCTYCGQAFTRAEHLDRHVMTHTNVKPFKCTTCHFSFKRRDLLQRHQIIMHKEAEDTSSDQENGTVQRRPIACVACARAKTKCDKSIPSCTRCTSKGLVCEARSTKRSNDAAYRLARRQLSSYQRPIPIASAEKRSGTPGEILTFANERPFSTLTPDFPMSYSPLSMAYQQQPLTPPNTVKSMPMTPQDIPTSFVNGGCDFLSSFSSSTSLPNFYASSYPQCPGIQLQSSTTPSSFCDDILYQEPMDMSGVEQFPSAETQFLPLAGFGCSQTYAPTVDYSSLTVGQEFGFGSTRPSRSSSMNSSTSGSW</sequence>
<evidence type="ECO:0000259" key="10">
    <source>
        <dbReference type="PROSITE" id="PS50157"/>
    </source>
</evidence>
<dbReference type="SUPFAM" id="SSF57667">
    <property type="entry name" value="beta-beta-alpha zinc fingers"/>
    <property type="match status" value="1"/>
</dbReference>
<dbReference type="InterPro" id="IPR013087">
    <property type="entry name" value="Znf_C2H2_type"/>
</dbReference>
<evidence type="ECO:0000256" key="7">
    <source>
        <dbReference type="PROSITE-ProRule" id="PRU00042"/>
    </source>
</evidence>
<feature type="region of interest" description="Disordered" evidence="8">
    <location>
        <begin position="303"/>
        <end position="322"/>
    </location>
</feature>
<dbReference type="Gene3D" id="4.10.240.10">
    <property type="entry name" value="Zn(2)-C6 fungal-type DNA-binding domain"/>
    <property type="match status" value="1"/>
</dbReference>
<name>A0A9P4TY08_9PEZI</name>
<dbReference type="AlphaFoldDB" id="A0A9P4TY08"/>
<dbReference type="InterPro" id="IPR001138">
    <property type="entry name" value="Zn2Cys6_DnaBD"/>
</dbReference>
<feature type="compositionally biased region" description="Low complexity" evidence="8">
    <location>
        <begin position="304"/>
        <end position="322"/>
    </location>
</feature>
<evidence type="ECO:0000259" key="9">
    <source>
        <dbReference type="PROSITE" id="PS50048"/>
    </source>
</evidence>
<dbReference type="Gene3D" id="3.30.160.60">
    <property type="entry name" value="Classic Zinc Finger"/>
    <property type="match status" value="2"/>
</dbReference>
<dbReference type="SUPFAM" id="SSF57701">
    <property type="entry name" value="Zn2/Cys6 DNA-binding domain"/>
    <property type="match status" value="1"/>
</dbReference>
<dbReference type="Pfam" id="PF00172">
    <property type="entry name" value="Zn_clus"/>
    <property type="match status" value="1"/>
</dbReference>
<evidence type="ECO:0000256" key="6">
    <source>
        <dbReference type="ARBA" id="ARBA00023242"/>
    </source>
</evidence>
<reference evidence="11" key="1">
    <citation type="journal article" date="2020" name="Stud. Mycol.">
        <title>101 Dothideomycetes genomes: a test case for predicting lifestyles and emergence of pathogens.</title>
        <authorList>
            <person name="Haridas S."/>
            <person name="Albert R."/>
            <person name="Binder M."/>
            <person name="Bloem J."/>
            <person name="Labutti K."/>
            <person name="Salamov A."/>
            <person name="Andreopoulos B."/>
            <person name="Baker S."/>
            <person name="Barry K."/>
            <person name="Bills G."/>
            <person name="Bluhm B."/>
            <person name="Cannon C."/>
            <person name="Castanera R."/>
            <person name="Culley D."/>
            <person name="Daum C."/>
            <person name="Ezra D."/>
            <person name="Gonzalez J."/>
            <person name="Henrissat B."/>
            <person name="Kuo A."/>
            <person name="Liang C."/>
            <person name="Lipzen A."/>
            <person name="Lutzoni F."/>
            <person name="Magnuson J."/>
            <person name="Mondo S."/>
            <person name="Nolan M."/>
            <person name="Ohm R."/>
            <person name="Pangilinan J."/>
            <person name="Park H.-J."/>
            <person name="Ramirez L."/>
            <person name="Alfaro M."/>
            <person name="Sun H."/>
            <person name="Tritt A."/>
            <person name="Yoshinaga Y."/>
            <person name="Zwiers L.-H."/>
            <person name="Turgeon B."/>
            <person name="Goodwin S."/>
            <person name="Spatafora J."/>
            <person name="Crous P."/>
            <person name="Grigoriev I."/>
        </authorList>
    </citation>
    <scope>NUCLEOTIDE SEQUENCE</scope>
    <source>
        <strain evidence="11">CBS 130266</strain>
    </source>
</reference>
<evidence type="ECO:0000313" key="11">
    <source>
        <dbReference type="EMBL" id="KAF2430130.1"/>
    </source>
</evidence>
<protein>
    <submittedName>
        <fullName evidence="11">Uncharacterized protein</fullName>
    </submittedName>
</protein>
<dbReference type="PROSITE" id="PS00463">
    <property type="entry name" value="ZN2_CY6_FUNGAL_1"/>
    <property type="match status" value="1"/>
</dbReference>
<comment type="caution">
    <text evidence="11">The sequence shown here is derived from an EMBL/GenBank/DDBJ whole genome shotgun (WGS) entry which is preliminary data.</text>
</comment>
<evidence type="ECO:0000313" key="12">
    <source>
        <dbReference type="Proteomes" id="UP000800235"/>
    </source>
</evidence>
<keyword evidence="5" id="KW-0804">Transcription</keyword>
<dbReference type="PANTHER" id="PTHR47660">
    <property type="entry name" value="TRANSCRIPTION FACTOR WITH C2H2 AND ZN(2)-CYS(6) DNA BINDING DOMAIN (EUROFUNG)-RELATED-RELATED"/>
    <property type="match status" value="1"/>
</dbReference>
<dbReference type="GO" id="GO:0008270">
    <property type="term" value="F:zinc ion binding"/>
    <property type="evidence" value="ECO:0007669"/>
    <property type="project" value="UniProtKB-KW"/>
</dbReference>
<dbReference type="Pfam" id="PF00096">
    <property type="entry name" value="zf-C2H2"/>
    <property type="match status" value="2"/>
</dbReference>